<dbReference type="EMBL" id="CP116968">
    <property type="protein sequence ID" value="WNM63551.1"/>
    <property type="molecule type" value="Genomic_DNA"/>
</dbReference>
<sequence length="289" mass="33547">MIFIEFEGKTPCNTPANPDFAGWSPWSQEAWNTWLQKSQDYAIHIQKLHQEGKTQERNQFIDEHASHWGSLKPWLQVLSNGKCWFSEVRELYSHYDVEHFRPKKEAKALDGTLRDGYWYLAFDYTNFRLCGNVGNRKKGGWFPLKTGSICSSFDNQCEESEAPYLLDPTDPADVNLLAFDEEGNAIPAPGISEWERQRVEVSILRLKLNEHEPLTNERRKIWQKVSREIEQYLYAKSRSASGDNPAAKEKVRSHLLKIRSMTMKHVELSSVAKWCLLFRNDPQLLKLAA</sequence>
<dbReference type="AlphaFoldDB" id="A0AA96GU16"/>
<evidence type="ECO:0000313" key="2">
    <source>
        <dbReference type="Proteomes" id="UP001302494"/>
    </source>
</evidence>
<proteinExistence type="predicted"/>
<organism evidence="1 2">
    <name type="scientific">Candidatus Nitrospira neomarina</name>
    <dbReference type="NCBI Taxonomy" id="3020899"/>
    <lineage>
        <taxon>Bacteria</taxon>
        <taxon>Pseudomonadati</taxon>
        <taxon>Nitrospirota</taxon>
        <taxon>Nitrospiria</taxon>
        <taxon>Nitrospirales</taxon>
        <taxon>Nitrospiraceae</taxon>
        <taxon>Nitrospira</taxon>
    </lineage>
</organism>
<reference evidence="1 2" key="1">
    <citation type="submission" date="2023-01" db="EMBL/GenBank/DDBJ databases">
        <title>Cultivation and genomic characterization of new, ubiquitous marine nitrite-oxidizing bacteria from the Nitrospirales.</title>
        <authorList>
            <person name="Mueller A.J."/>
            <person name="Daebeler A."/>
            <person name="Herbold C.W."/>
            <person name="Kirkegaard R.H."/>
            <person name="Daims H."/>
        </authorList>
    </citation>
    <scope>NUCLEOTIDE SEQUENCE [LARGE SCALE GENOMIC DNA]</scope>
    <source>
        <strain evidence="1 2">DK</strain>
    </source>
</reference>
<dbReference type="KEGG" id="nneo:PQG83_07295"/>
<gene>
    <name evidence="1" type="ORF">PQG83_07295</name>
</gene>
<evidence type="ECO:0008006" key="3">
    <source>
        <dbReference type="Google" id="ProtNLM"/>
    </source>
</evidence>
<evidence type="ECO:0000313" key="1">
    <source>
        <dbReference type="EMBL" id="WNM63551.1"/>
    </source>
</evidence>
<keyword evidence="2" id="KW-1185">Reference proteome</keyword>
<dbReference type="RefSeq" id="WP_312748238.1">
    <property type="nucleotide sequence ID" value="NZ_CP116968.1"/>
</dbReference>
<protein>
    <recommendedName>
        <fullName evidence="3">TIGR02646 family protein</fullName>
    </recommendedName>
</protein>
<dbReference type="Proteomes" id="UP001302494">
    <property type="component" value="Chromosome"/>
</dbReference>
<accession>A0AA96GU16</accession>
<name>A0AA96GU16_9BACT</name>